<accession>K0RRC5</accession>
<dbReference type="AlphaFoldDB" id="K0RRC5"/>
<evidence type="ECO:0000313" key="4">
    <source>
        <dbReference type="Proteomes" id="UP000266841"/>
    </source>
</evidence>
<name>K0RRC5_THAOC</name>
<feature type="non-terminal residue" evidence="3">
    <location>
        <position position="63"/>
    </location>
</feature>
<organism evidence="3 4">
    <name type="scientific">Thalassiosira oceanica</name>
    <name type="common">Marine diatom</name>
    <dbReference type="NCBI Taxonomy" id="159749"/>
    <lineage>
        <taxon>Eukaryota</taxon>
        <taxon>Sar</taxon>
        <taxon>Stramenopiles</taxon>
        <taxon>Ochrophyta</taxon>
        <taxon>Bacillariophyta</taxon>
        <taxon>Coscinodiscophyceae</taxon>
        <taxon>Thalassiosirophycidae</taxon>
        <taxon>Thalassiosirales</taxon>
        <taxon>Thalassiosiraceae</taxon>
        <taxon>Thalassiosira</taxon>
    </lineage>
</organism>
<feature type="signal peptide" evidence="2">
    <location>
        <begin position="1"/>
        <end position="22"/>
    </location>
</feature>
<feature type="region of interest" description="Disordered" evidence="1">
    <location>
        <begin position="38"/>
        <end position="63"/>
    </location>
</feature>
<gene>
    <name evidence="3" type="ORF">THAOC_23799</name>
</gene>
<sequence length="63" mass="6568">MKFANTLADLRLLAAASSAALARETNVNEYDPILPGSHLRGSPAEVPTTRIETDVLGSASLSS</sequence>
<feature type="chain" id="PRO_5003840506" evidence="2">
    <location>
        <begin position="23"/>
        <end position="63"/>
    </location>
</feature>
<evidence type="ECO:0000256" key="1">
    <source>
        <dbReference type="SAM" id="MobiDB-lite"/>
    </source>
</evidence>
<dbReference type="Proteomes" id="UP000266841">
    <property type="component" value="Unassembled WGS sequence"/>
</dbReference>
<evidence type="ECO:0000256" key="2">
    <source>
        <dbReference type="SAM" id="SignalP"/>
    </source>
</evidence>
<keyword evidence="4" id="KW-1185">Reference proteome</keyword>
<dbReference type="EMBL" id="AGNL01031752">
    <property type="protein sequence ID" value="EJK56338.1"/>
    <property type="molecule type" value="Genomic_DNA"/>
</dbReference>
<reference evidence="3 4" key="1">
    <citation type="journal article" date="2012" name="Genome Biol.">
        <title>Genome and low-iron response of an oceanic diatom adapted to chronic iron limitation.</title>
        <authorList>
            <person name="Lommer M."/>
            <person name="Specht M."/>
            <person name="Roy A.S."/>
            <person name="Kraemer L."/>
            <person name="Andreson R."/>
            <person name="Gutowska M.A."/>
            <person name="Wolf J."/>
            <person name="Bergner S.V."/>
            <person name="Schilhabel M.B."/>
            <person name="Klostermeier U.C."/>
            <person name="Beiko R.G."/>
            <person name="Rosenstiel P."/>
            <person name="Hippler M."/>
            <person name="Laroche J."/>
        </authorList>
    </citation>
    <scope>NUCLEOTIDE SEQUENCE [LARGE SCALE GENOMIC DNA]</scope>
    <source>
        <strain evidence="3 4">CCMP1005</strain>
    </source>
</reference>
<comment type="caution">
    <text evidence="3">The sequence shown here is derived from an EMBL/GenBank/DDBJ whole genome shotgun (WGS) entry which is preliminary data.</text>
</comment>
<proteinExistence type="predicted"/>
<protein>
    <submittedName>
        <fullName evidence="3">Uncharacterized protein</fullName>
    </submittedName>
</protein>
<evidence type="ECO:0000313" key="3">
    <source>
        <dbReference type="EMBL" id="EJK56338.1"/>
    </source>
</evidence>
<keyword evidence="2" id="KW-0732">Signal</keyword>